<dbReference type="Proteomes" id="UP000054408">
    <property type="component" value="Unassembled WGS sequence"/>
</dbReference>
<dbReference type="GO" id="GO:0048870">
    <property type="term" value="P:cell motility"/>
    <property type="evidence" value="ECO:0007669"/>
    <property type="project" value="TreeGrafter"/>
</dbReference>
<evidence type="ECO:0000256" key="5">
    <source>
        <dbReference type="ARBA" id="ARBA00022782"/>
    </source>
</evidence>
<dbReference type="GeneID" id="25570350"/>
<name>A0A0L0DU67_THETB</name>
<dbReference type="EMBL" id="GL349507">
    <property type="protein sequence ID" value="KNC55869.1"/>
    <property type="molecule type" value="Genomic_DNA"/>
</dbReference>
<evidence type="ECO:0000256" key="11">
    <source>
        <dbReference type="ARBA" id="ARBA00023273"/>
    </source>
</evidence>
<proteinExistence type="inferred from homology"/>
<feature type="domain" description="CEP76/DRC7 peptidase-like" evidence="16">
    <location>
        <begin position="401"/>
        <end position="478"/>
    </location>
</feature>
<evidence type="ECO:0000256" key="13">
    <source>
        <dbReference type="ARBA" id="ARBA00031733"/>
    </source>
</evidence>
<evidence type="ECO:0000256" key="10">
    <source>
        <dbReference type="ARBA" id="ARBA00023212"/>
    </source>
</evidence>
<dbReference type="GO" id="GO:0007283">
    <property type="term" value="P:spermatogenesis"/>
    <property type="evidence" value="ECO:0007669"/>
    <property type="project" value="UniProtKB-KW"/>
</dbReference>
<dbReference type="Pfam" id="PF24656">
    <property type="entry name" value="CEPT76_peptidase"/>
    <property type="match status" value="2"/>
</dbReference>
<dbReference type="AlphaFoldDB" id="A0A0L0DU67"/>
<evidence type="ECO:0000256" key="14">
    <source>
        <dbReference type="SAM" id="Coils"/>
    </source>
</evidence>
<feature type="domain" description="CEP76/DRC7 peptidase-like" evidence="16">
    <location>
        <begin position="275"/>
        <end position="314"/>
    </location>
</feature>
<reference evidence="19 20" key="1">
    <citation type="submission" date="2010-05" db="EMBL/GenBank/DDBJ databases">
        <title>The Genome Sequence of Thecamonas trahens ATCC 50062.</title>
        <authorList>
            <consortium name="The Broad Institute Genome Sequencing Platform"/>
            <person name="Russ C."/>
            <person name="Cuomo C."/>
            <person name="Shea T."/>
            <person name="Young S.K."/>
            <person name="Zeng Q."/>
            <person name="Koehrsen M."/>
            <person name="Haas B."/>
            <person name="Borodovsky M."/>
            <person name="Guigo R."/>
            <person name="Alvarado L."/>
            <person name="Berlin A."/>
            <person name="Bochicchio J."/>
            <person name="Borenstein D."/>
            <person name="Chapman S."/>
            <person name="Chen Z."/>
            <person name="Freedman E."/>
            <person name="Gellesch M."/>
            <person name="Goldberg J."/>
            <person name="Griggs A."/>
            <person name="Gujja S."/>
            <person name="Heilman E."/>
            <person name="Heiman D."/>
            <person name="Hepburn T."/>
            <person name="Howarth C."/>
            <person name="Jen D."/>
            <person name="Larson L."/>
            <person name="Mehta T."/>
            <person name="Park D."/>
            <person name="Pearson M."/>
            <person name="Roberts A."/>
            <person name="Saif S."/>
            <person name="Shenoy N."/>
            <person name="Sisk P."/>
            <person name="Stolte C."/>
            <person name="Sykes S."/>
            <person name="Thomson T."/>
            <person name="Walk T."/>
            <person name="White J."/>
            <person name="Yandava C."/>
            <person name="Burger G."/>
            <person name="Gray M.W."/>
            <person name="Holland P.W.H."/>
            <person name="King N."/>
            <person name="Lang F.B.F."/>
            <person name="Roger A.J."/>
            <person name="Ruiz-Trillo I."/>
            <person name="Lander E."/>
            <person name="Nusbaum C."/>
        </authorList>
    </citation>
    <scope>NUCLEOTIDE SEQUENCE [LARGE SCALE GENOMIC DNA]</scope>
    <source>
        <strain evidence="19 20">ATCC 50062</strain>
    </source>
</reference>
<dbReference type="STRING" id="461836.A0A0L0DU67"/>
<dbReference type="GO" id="GO:0031514">
    <property type="term" value="C:motile cilium"/>
    <property type="evidence" value="ECO:0007669"/>
    <property type="project" value="TreeGrafter"/>
</dbReference>
<feature type="region of interest" description="Disordered" evidence="15">
    <location>
        <begin position="489"/>
        <end position="508"/>
    </location>
</feature>
<evidence type="ECO:0000256" key="2">
    <source>
        <dbReference type="ARBA" id="ARBA00010738"/>
    </source>
</evidence>
<evidence type="ECO:0000256" key="6">
    <source>
        <dbReference type="ARBA" id="ARBA00022846"/>
    </source>
</evidence>
<evidence type="ECO:0000256" key="8">
    <source>
        <dbReference type="ARBA" id="ARBA00023054"/>
    </source>
</evidence>
<dbReference type="InterPro" id="IPR038765">
    <property type="entry name" value="Papain-like_cys_pep_sf"/>
</dbReference>
<evidence type="ECO:0000256" key="9">
    <source>
        <dbReference type="ARBA" id="ARBA00023069"/>
    </source>
</evidence>
<keyword evidence="7" id="KW-0744">Spermatogenesis</keyword>
<evidence type="ECO:0000259" key="18">
    <source>
        <dbReference type="Pfam" id="PF24671"/>
    </source>
</evidence>
<evidence type="ECO:0000313" key="20">
    <source>
        <dbReference type="Proteomes" id="UP000054408"/>
    </source>
</evidence>
<feature type="coiled-coil region" evidence="14">
    <location>
        <begin position="371"/>
        <end position="398"/>
    </location>
</feature>
<comment type="subcellular location">
    <subcellularLocation>
        <location evidence="1">Cytoplasm</location>
        <location evidence="1">Cytoskeleton</location>
        <location evidence="1">Flagellum axoneme</location>
    </subcellularLocation>
</comment>
<evidence type="ECO:0000259" key="17">
    <source>
        <dbReference type="Pfam" id="PF24667"/>
    </source>
</evidence>
<accession>A0A0L0DU67</accession>
<keyword evidence="5" id="KW-0221">Differentiation</keyword>
<feature type="domain" description="Dynein regulatory complex subunit 7 C-terminal" evidence="18">
    <location>
        <begin position="1071"/>
        <end position="1174"/>
    </location>
</feature>
<sequence length="1195" mass="132370">MCQTTKTRNPLLASLWSTRLASASVSSMYSASDGIHAGALTLRCIIASVLALQDVPWAWTASGMAILALIMQGRHLMVPSAHTPIDAPLVPLLSWDIRDAAFVIYAFVVALLYYDTEVTDKSEATYGKTFLTEVDFGIGRTDDPVLLKTLFAGEELLPPLQEAPAETKIQRIAKIKAKSLPESYRKHSRDERVVLEYVANFRAQFVALYPERPDPLLVRLNEALVPKVVSTTLRPSQLRYDEVYEWKGAAEFVADYLLYERLEPPTAPPAHLPSPTAVLQWRAGDAFDFSVLLCSLLLGVGYDAYVVYGYAHKYHTLRDLSHAACPDITPPPLPEATDAKPPAPRFVVGSRARLESRFEARDAEAAAASEAERAAALAKAMEEEIAAEAAEAARDELDGARVHAWVLVMPGPRDIENAFFIEATTGHQVDIDDSSYYRIESVFNASGVWINMQEYPSPTASSSEISLDLDDLTAWEPLMLPADTMARSESRMMQSQASLADDGDDSSTFVDDLSSDGGTMSTGMPGTASRLSLRTLSRASVDHTQVQAGMVVNLAPSERVGEGLRLEMPASWVEMLDVPRDEVESRYPGGRKRLRYAKAVVDVFAPYATADGLVRRVIELGASEANAAIVGVVEHYAHRPDKLERREYRPLEHITRWVYGPGRGHHLKAVHDTPTSLKLEFYASARLDRLASLEDVYGERWEEVYGERWDVHDDALRRRVLHYTGSAVESVQSRGKPQETPAFVLGGSRRSRARGSARSQAAPSSTPRPLPAAAATDAPRVALQADPAAKPLRPVSRATEEHGDEVSGPIQPPSRHPRPVAKYSFGRDGSIEVRYHRRHGFVLPRVETYTLNSKLLTGVEPNAAVTHATRKGPRGKIVRLQAEDSLRNSFHGVASLKTTNSAHGGHSAPHHAARARAKQRAGGLHIDVRVELLLEAVEQVGIEPIICTVKDGHDPELEDPLALEPTPAELLETYARLESARNDMLSSCEVKQEEFRTILRIRDTEAKSLGDLVLSIYDVKRRKARRAAAGPDSRSAPRPEKLPTAVLTEQLFTKEFDFLAPYYDADAPPRNKHEALQIKRQCLQDFQSRVLERADIIQRRLAELDKVLRDSQDAFNRQVDTSPEQNEEYTDTMATRIFQINVLASRLKELKDTHKDRYAELSHKIETDPRLAPFFATPADSNFSLPNVVSAALRK</sequence>
<dbReference type="GO" id="GO:0030154">
    <property type="term" value="P:cell differentiation"/>
    <property type="evidence" value="ECO:0007669"/>
    <property type="project" value="UniProtKB-KW"/>
</dbReference>
<evidence type="ECO:0000256" key="4">
    <source>
        <dbReference type="ARBA" id="ARBA00022490"/>
    </source>
</evidence>
<dbReference type="Pfam" id="PF24671">
    <property type="entry name" value="DRC7_C"/>
    <property type="match status" value="1"/>
</dbReference>
<evidence type="ECO:0000313" key="19">
    <source>
        <dbReference type="EMBL" id="KNC55869.1"/>
    </source>
</evidence>
<organism evidence="19 20">
    <name type="scientific">Thecamonas trahens ATCC 50062</name>
    <dbReference type="NCBI Taxonomy" id="461836"/>
    <lineage>
        <taxon>Eukaryota</taxon>
        <taxon>Apusozoa</taxon>
        <taxon>Apusomonadida</taxon>
        <taxon>Apusomonadidae</taxon>
        <taxon>Thecamonas</taxon>
    </lineage>
</organism>
<dbReference type="InterPro" id="IPR033551">
    <property type="entry name" value="DRC7/lobo"/>
</dbReference>
<dbReference type="InterPro" id="IPR056290">
    <property type="entry name" value="CEPT76/DRC7_peptidase-like_dom"/>
</dbReference>
<evidence type="ECO:0000256" key="3">
    <source>
        <dbReference type="ARBA" id="ARBA00021303"/>
    </source>
</evidence>
<comment type="similarity">
    <text evidence="2">Belongs to the DRC7 family.</text>
</comment>
<evidence type="ECO:0000259" key="16">
    <source>
        <dbReference type="Pfam" id="PF24656"/>
    </source>
</evidence>
<keyword evidence="6" id="KW-0282">Flagellum</keyword>
<dbReference type="RefSeq" id="XP_013752798.1">
    <property type="nucleotide sequence ID" value="XM_013897344.1"/>
</dbReference>
<keyword evidence="4" id="KW-0963">Cytoplasm</keyword>
<dbReference type="Pfam" id="PF24667">
    <property type="entry name" value="MORN_DRC7"/>
    <property type="match status" value="1"/>
</dbReference>
<evidence type="ECO:0000256" key="12">
    <source>
        <dbReference type="ARBA" id="ARBA00031627"/>
    </source>
</evidence>
<keyword evidence="11" id="KW-0966">Cell projection</keyword>
<feature type="compositionally biased region" description="Low complexity" evidence="15">
    <location>
        <begin position="756"/>
        <end position="783"/>
    </location>
</feature>
<evidence type="ECO:0000256" key="7">
    <source>
        <dbReference type="ARBA" id="ARBA00022871"/>
    </source>
</evidence>
<evidence type="ECO:0000256" key="15">
    <source>
        <dbReference type="SAM" id="MobiDB-lite"/>
    </source>
</evidence>
<keyword evidence="20" id="KW-1185">Reference proteome</keyword>
<keyword evidence="9" id="KW-0969">Cilium</keyword>
<dbReference type="OrthoDB" id="10262874at2759"/>
<keyword evidence="10" id="KW-0206">Cytoskeleton</keyword>
<protein>
    <recommendedName>
        <fullName evidence="3">Dynein regulatory complex subunit 7</fullName>
    </recommendedName>
    <alternativeName>
        <fullName evidence="12">Coiled-coil domain-containing protein 135</fullName>
    </alternativeName>
    <alternativeName>
        <fullName evidence="13">Coiled-coil domain-containing protein lobo homolog</fullName>
    </alternativeName>
</protein>
<dbReference type="InterPro" id="IPR056292">
    <property type="entry name" value="DRC7_C"/>
</dbReference>
<keyword evidence="8 14" id="KW-0175">Coiled coil</keyword>
<gene>
    <name evidence="19" type="ORF">AMSG_12436</name>
</gene>
<dbReference type="PANTHER" id="PTHR35249">
    <property type="entry name" value="DYNEIN REGULATORY COMPLEX SUBUNIT 7"/>
    <property type="match status" value="1"/>
</dbReference>
<evidence type="ECO:0000256" key="1">
    <source>
        <dbReference type="ARBA" id="ARBA00004611"/>
    </source>
</evidence>
<dbReference type="eggNOG" id="ENOG502QRNZ">
    <property type="taxonomic scope" value="Eukaryota"/>
</dbReference>
<dbReference type="InterPro" id="IPR056291">
    <property type="entry name" value="MORN_DRC7"/>
</dbReference>
<feature type="region of interest" description="Disordered" evidence="15">
    <location>
        <begin position="727"/>
        <end position="822"/>
    </location>
</feature>
<dbReference type="SUPFAM" id="SSF54001">
    <property type="entry name" value="Cysteine proteinases"/>
    <property type="match status" value="1"/>
</dbReference>
<feature type="domain" description="Dynein regulatory complex subunit 7 MORN" evidence="17">
    <location>
        <begin position="588"/>
        <end position="726"/>
    </location>
</feature>
<dbReference type="PANTHER" id="PTHR35249:SF2">
    <property type="entry name" value="DYNEIN REGULATORY COMPLEX SUBUNIT 7"/>
    <property type="match status" value="1"/>
</dbReference>